<dbReference type="InParanoid" id="I1CGU8"/>
<dbReference type="EMBL" id="CH476741">
    <property type="protein sequence ID" value="EIE87678.1"/>
    <property type="molecule type" value="Genomic_DNA"/>
</dbReference>
<dbReference type="GeneID" id="93619354"/>
<dbReference type="Proteomes" id="UP000009138">
    <property type="component" value="Unassembled WGS sequence"/>
</dbReference>
<dbReference type="AlphaFoldDB" id="I1CGU8"/>
<keyword evidence="2" id="KW-1185">Reference proteome</keyword>
<dbReference type="STRING" id="246409.I1CGU8"/>
<dbReference type="OrthoDB" id="10273891at2759"/>
<accession>I1CGU8</accession>
<evidence type="ECO:0000313" key="2">
    <source>
        <dbReference type="Proteomes" id="UP000009138"/>
    </source>
</evidence>
<sequence length="99" mass="11530">MIQQIRQSRRAIKVQKEQLAALIDNSFDAGVQRRIGEAILQKNTTANFEAAVEYNQEPFIRIARLYINVETARSQRVLEQQKSLTEFTMHRRDLPKTLS</sequence>
<protein>
    <submittedName>
        <fullName evidence="1">Uncharacterized protein</fullName>
    </submittedName>
</protein>
<organism evidence="1 2">
    <name type="scientific">Rhizopus delemar (strain RA 99-880 / ATCC MYA-4621 / FGSC 9543 / NRRL 43880)</name>
    <name type="common">Mucormycosis agent</name>
    <name type="synonym">Rhizopus arrhizus var. delemar</name>
    <dbReference type="NCBI Taxonomy" id="246409"/>
    <lineage>
        <taxon>Eukaryota</taxon>
        <taxon>Fungi</taxon>
        <taxon>Fungi incertae sedis</taxon>
        <taxon>Mucoromycota</taxon>
        <taxon>Mucoromycotina</taxon>
        <taxon>Mucoromycetes</taxon>
        <taxon>Mucorales</taxon>
        <taxon>Mucorineae</taxon>
        <taxon>Rhizopodaceae</taxon>
        <taxon>Rhizopus</taxon>
    </lineage>
</organism>
<name>I1CGU8_RHIO9</name>
<evidence type="ECO:0000313" key="1">
    <source>
        <dbReference type="EMBL" id="EIE87678.1"/>
    </source>
</evidence>
<reference evidence="1 2" key="1">
    <citation type="journal article" date="2009" name="PLoS Genet.">
        <title>Genomic analysis of the basal lineage fungus Rhizopus oryzae reveals a whole-genome duplication.</title>
        <authorList>
            <person name="Ma L.-J."/>
            <person name="Ibrahim A.S."/>
            <person name="Skory C."/>
            <person name="Grabherr M.G."/>
            <person name="Burger G."/>
            <person name="Butler M."/>
            <person name="Elias M."/>
            <person name="Idnurm A."/>
            <person name="Lang B.F."/>
            <person name="Sone T."/>
            <person name="Abe A."/>
            <person name="Calvo S.E."/>
            <person name="Corrochano L.M."/>
            <person name="Engels R."/>
            <person name="Fu J."/>
            <person name="Hansberg W."/>
            <person name="Kim J.-M."/>
            <person name="Kodira C.D."/>
            <person name="Koehrsen M.J."/>
            <person name="Liu B."/>
            <person name="Miranda-Saavedra D."/>
            <person name="O'Leary S."/>
            <person name="Ortiz-Castellanos L."/>
            <person name="Poulter R."/>
            <person name="Rodriguez-Romero J."/>
            <person name="Ruiz-Herrera J."/>
            <person name="Shen Y.-Q."/>
            <person name="Zeng Q."/>
            <person name="Galagan J."/>
            <person name="Birren B.W."/>
            <person name="Cuomo C.A."/>
            <person name="Wickes B.L."/>
        </authorList>
    </citation>
    <scope>NUCLEOTIDE SEQUENCE [LARGE SCALE GENOMIC DNA]</scope>
    <source>
        <strain evidence="2">RA 99-880 / ATCC MYA-4621 / FGSC 9543 / NRRL 43880</strain>
    </source>
</reference>
<dbReference type="RefSeq" id="XP_067523074.1">
    <property type="nucleotide sequence ID" value="XM_067666973.1"/>
</dbReference>
<proteinExistence type="predicted"/>
<dbReference type="VEuPathDB" id="FungiDB:RO3G_12389"/>
<gene>
    <name evidence="1" type="ORF">RO3G_12389</name>
</gene>